<feature type="region of interest" description="Disordered" evidence="1">
    <location>
        <begin position="28"/>
        <end position="53"/>
    </location>
</feature>
<keyword evidence="5" id="KW-1185">Reference proteome</keyword>
<proteinExistence type="predicted"/>
<evidence type="ECO:0000259" key="3">
    <source>
        <dbReference type="PROSITE" id="PS50914"/>
    </source>
</evidence>
<dbReference type="EMBL" id="JAJITC010000001">
    <property type="protein sequence ID" value="MCC8400292.1"/>
    <property type="molecule type" value="Genomic_DNA"/>
</dbReference>
<accession>A0ABS8K6I3</accession>
<comment type="caution">
    <text evidence="4">The sequence shown here is derived from an EMBL/GenBank/DDBJ whole genome shotgun (WGS) entry which is preliminary data.</text>
</comment>
<dbReference type="PANTHER" id="PTHR34606">
    <property type="entry name" value="BON DOMAIN-CONTAINING PROTEIN"/>
    <property type="match status" value="1"/>
</dbReference>
<dbReference type="InterPro" id="IPR007055">
    <property type="entry name" value="BON_dom"/>
</dbReference>
<dbReference type="Proteomes" id="UP001430614">
    <property type="component" value="Unassembled WGS sequence"/>
</dbReference>
<feature type="signal peptide" evidence="2">
    <location>
        <begin position="1"/>
        <end position="24"/>
    </location>
</feature>
<evidence type="ECO:0000256" key="1">
    <source>
        <dbReference type="SAM" id="MobiDB-lite"/>
    </source>
</evidence>
<name>A0ABS8K6I3_9BURK</name>
<reference evidence="4 5" key="1">
    <citation type="submission" date="2021-11" db="EMBL/GenBank/DDBJ databases">
        <authorList>
            <person name="Oh E.-T."/>
            <person name="Kim S.-B."/>
        </authorList>
    </citation>
    <scope>NUCLEOTIDE SEQUENCE [LARGE SCALE GENOMIC DNA]</scope>
    <source>
        <strain evidence="4 5">MMS20-SJTN17</strain>
    </source>
</reference>
<evidence type="ECO:0000313" key="5">
    <source>
        <dbReference type="Proteomes" id="UP001430614"/>
    </source>
</evidence>
<dbReference type="PROSITE" id="PS50914">
    <property type="entry name" value="BON"/>
    <property type="match status" value="1"/>
</dbReference>
<protein>
    <submittedName>
        <fullName evidence="4">BON domain-containing protein</fullName>
    </submittedName>
</protein>
<gene>
    <name evidence="4" type="ORF">LJ655_00045</name>
</gene>
<feature type="domain" description="BON" evidence="3">
    <location>
        <begin position="49"/>
        <end position="117"/>
    </location>
</feature>
<feature type="chain" id="PRO_5046035571" evidence="2">
    <location>
        <begin position="25"/>
        <end position="126"/>
    </location>
</feature>
<sequence length="126" mass="12483">MKTLNLFKALGIALCVASASSAYAQATNDQAPAATTAAPATNATSNRAADRKLGRDVRRALARAQGFNVSNVFVRARSGAVTLTGSVPDGSMIQQAADIAKGVPGVTSVTNRLTLVVPAGGGGGGG</sequence>
<dbReference type="RefSeq" id="WP_230559216.1">
    <property type="nucleotide sequence ID" value="NZ_JAJITC010000001.1"/>
</dbReference>
<keyword evidence="2" id="KW-0732">Signal</keyword>
<feature type="compositionally biased region" description="Low complexity" evidence="1">
    <location>
        <begin position="28"/>
        <end position="47"/>
    </location>
</feature>
<dbReference type="Pfam" id="PF04972">
    <property type="entry name" value="BON"/>
    <property type="match status" value="1"/>
</dbReference>
<dbReference type="Gene3D" id="3.30.1340.30">
    <property type="match status" value="1"/>
</dbReference>
<evidence type="ECO:0000313" key="4">
    <source>
        <dbReference type="EMBL" id="MCC8400292.1"/>
    </source>
</evidence>
<dbReference type="InterPro" id="IPR051686">
    <property type="entry name" value="Lipoprotein_DolP"/>
</dbReference>
<evidence type="ECO:0000256" key="2">
    <source>
        <dbReference type="SAM" id="SignalP"/>
    </source>
</evidence>
<organism evidence="4 5">
    <name type="scientific">Paraburkholderia translucens</name>
    <dbReference type="NCBI Taxonomy" id="2886945"/>
    <lineage>
        <taxon>Bacteria</taxon>
        <taxon>Pseudomonadati</taxon>
        <taxon>Pseudomonadota</taxon>
        <taxon>Betaproteobacteria</taxon>
        <taxon>Burkholderiales</taxon>
        <taxon>Burkholderiaceae</taxon>
        <taxon>Paraburkholderia</taxon>
    </lineage>
</organism>
<dbReference type="PANTHER" id="PTHR34606:SF15">
    <property type="entry name" value="BON DOMAIN-CONTAINING PROTEIN"/>
    <property type="match status" value="1"/>
</dbReference>